<reference evidence="2" key="1">
    <citation type="journal article" date="2023" name="G3 (Bethesda)">
        <title>Genome assembly and association tests identify interacting loci associated with vigor, precocity, and sex in interspecific pistachio rootstocks.</title>
        <authorList>
            <person name="Palmer W."/>
            <person name="Jacygrad E."/>
            <person name="Sagayaradj S."/>
            <person name="Cavanaugh K."/>
            <person name="Han R."/>
            <person name="Bertier L."/>
            <person name="Beede B."/>
            <person name="Kafkas S."/>
            <person name="Golino D."/>
            <person name="Preece J."/>
            <person name="Michelmore R."/>
        </authorList>
    </citation>
    <scope>NUCLEOTIDE SEQUENCE [LARGE SCALE GENOMIC DNA]</scope>
</reference>
<organism evidence="1 2">
    <name type="scientific">Pistacia atlantica</name>
    <dbReference type="NCBI Taxonomy" id="434234"/>
    <lineage>
        <taxon>Eukaryota</taxon>
        <taxon>Viridiplantae</taxon>
        <taxon>Streptophyta</taxon>
        <taxon>Embryophyta</taxon>
        <taxon>Tracheophyta</taxon>
        <taxon>Spermatophyta</taxon>
        <taxon>Magnoliopsida</taxon>
        <taxon>eudicotyledons</taxon>
        <taxon>Gunneridae</taxon>
        <taxon>Pentapetalae</taxon>
        <taxon>rosids</taxon>
        <taxon>malvids</taxon>
        <taxon>Sapindales</taxon>
        <taxon>Anacardiaceae</taxon>
        <taxon>Pistacia</taxon>
    </lineage>
</organism>
<sequence length="357" mass="39921">MYPTTTPNMIQGQEDMQNYHHNHHHQNPRGTAGVDPCLVLTADPKPRLRWTADLHDRFVDAVTQLGGPTSQFFLTPLFFYCFAASSSGVFVSHCLFHVLARLMAILKGRDHLSDSELTRALVRYSYGEMNNNCRGYTEGHHADYECQGTDSLPFEKSSTVKPLLINCDDPSCCRSTDWVSRGRTWLMYPKMVASYLLESPTRNSSPSLPASDMHEGYEVKEALRAQMEVQSKLHLQVEAEKHLQIRQDAERRYLAMLERACKMLADQFIGGAPICMGQKKWHPVLFPQRADCSTESCLTSHDSSGGLTLEGSTVGAKKKMMSLDSTTASLLWGEVKMGTHEISLTQVNSHGITGYGI</sequence>
<dbReference type="EMBL" id="CM047908">
    <property type="protein sequence ID" value="KAJ0083168.1"/>
    <property type="molecule type" value="Genomic_DNA"/>
</dbReference>
<evidence type="ECO:0000313" key="1">
    <source>
        <dbReference type="EMBL" id="KAJ0083168.1"/>
    </source>
</evidence>
<comment type="caution">
    <text evidence="1">The sequence shown here is derived from an EMBL/GenBank/DDBJ whole genome shotgun (WGS) entry which is preliminary data.</text>
</comment>
<protein>
    <submittedName>
        <fullName evidence="1">Uncharacterized protein</fullName>
    </submittedName>
</protein>
<accession>A0ACC1A9X6</accession>
<dbReference type="Proteomes" id="UP001164250">
    <property type="component" value="Chromosome 12"/>
</dbReference>
<keyword evidence="2" id="KW-1185">Reference proteome</keyword>
<name>A0ACC1A9X6_9ROSI</name>
<evidence type="ECO:0000313" key="2">
    <source>
        <dbReference type="Proteomes" id="UP001164250"/>
    </source>
</evidence>
<gene>
    <name evidence="1" type="ORF">Patl1_09627</name>
</gene>
<proteinExistence type="predicted"/>